<evidence type="ECO:0000256" key="1">
    <source>
        <dbReference type="ARBA" id="ARBA00004173"/>
    </source>
</evidence>
<dbReference type="GO" id="GO:0006412">
    <property type="term" value="P:translation"/>
    <property type="evidence" value="ECO:0007669"/>
    <property type="project" value="InterPro"/>
</dbReference>
<keyword evidence="9" id="KW-1185">Reference proteome</keyword>
<comment type="similarity">
    <text evidence="2">Belongs to the bacterial ribosomal protein bL27 family.</text>
</comment>
<dbReference type="InterPro" id="IPR001684">
    <property type="entry name" value="Ribosomal_bL27"/>
</dbReference>
<feature type="region of interest" description="Disordered" evidence="7">
    <location>
        <begin position="158"/>
        <end position="217"/>
    </location>
</feature>
<dbReference type="GO" id="GO:0003735">
    <property type="term" value="F:structural constituent of ribosome"/>
    <property type="evidence" value="ECO:0007669"/>
    <property type="project" value="InterPro"/>
</dbReference>
<proteinExistence type="inferred from homology"/>
<dbReference type="EMBL" id="JAESVG020000004">
    <property type="protein sequence ID" value="KAG8628379.1"/>
    <property type="molecule type" value="Genomic_DNA"/>
</dbReference>
<evidence type="ECO:0000313" key="8">
    <source>
        <dbReference type="EMBL" id="KAG8628379.1"/>
    </source>
</evidence>
<keyword evidence="3" id="KW-0689">Ribosomal protein</keyword>
<comment type="subcellular location">
    <subcellularLocation>
        <location evidence="1">Mitochondrion</location>
    </subcellularLocation>
</comment>
<dbReference type="GO" id="GO:0005762">
    <property type="term" value="C:mitochondrial large ribosomal subunit"/>
    <property type="evidence" value="ECO:0007669"/>
    <property type="project" value="TreeGrafter"/>
</dbReference>
<dbReference type="PANTHER" id="PTHR15893">
    <property type="entry name" value="RIBOSOMAL PROTEIN L27"/>
    <property type="match status" value="1"/>
</dbReference>
<reference evidence="8" key="1">
    <citation type="submission" date="2021-07" db="EMBL/GenBank/DDBJ databases">
        <title>Elsinoe batatas strain:CRI-CJ2 Genome sequencing and assembly.</title>
        <authorList>
            <person name="Huang L."/>
        </authorList>
    </citation>
    <scope>NUCLEOTIDE SEQUENCE</scope>
    <source>
        <strain evidence="8">CRI-CJ2</strain>
    </source>
</reference>
<evidence type="ECO:0000256" key="2">
    <source>
        <dbReference type="ARBA" id="ARBA00010797"/>
    </source>
</evidence>
<dbReference type="SUPFAM" id="SSF110324">
    <property type="entry name" value="Ribosomal L27 protein-like"/>
    <property type="match status" value="1"/>
</dbReference>
<evidence type="ECO:0000256" key="7">
    <source>
        <dbReference type="SAM" id="MobiDB-lite"/>
    </source>
</evidence>
<evidence type="ECO:0000256" key="5">
    <source>
        <dbReference type="ARBA" id="ARBA00023274"/>
    </source>
</evidence>
<dbReference type="PRINTS" id="PR00063">
    <property type="entry name" value="RIBOSOMALL27"/>
</dbReference>
<dbReference type="Gene3D" id="2.40.50.100">
    <property type="match status" value="1"/>
</dbReference>
<dbReference type="OrthoDB" id="1867012at2759"/>
<dbReference type="NCBIfam" id="TIGR00062">
    <property type="entry name" value="L27"/>
    <property type="match status" value="1"/>
</dbReference>
<feature type="compositionally biased region" description="Acidic residues" evidence="7">
    <location>
        <begin position="162"/>
        <end position="180"/>
    </location>
</feature>
<evidence type="ECO:0000256" key="3">
    <source>
        <dbReference type="ARBA" id="ARBA00022980"/>
    </source>
</evidence>
<evidence type="ECO:0000313" key="9">
    <source>
        <dbReference type="Proteomes" id="UP000809789"/>
    </source>
</evidence>
<dbReference type="InterPro" id="IPR018261">
    <property type="entry name" value="Ribosomal_bL27_CS"/>
</dbReference>
<comment type="caution">
    <text evidence="8">The sequence shown here is derived from an EMBL/GenBank/DDBJ whole genome shotgun (WGS) entry which is preliminary data.</text>
</comment>
<gene>
    <name evidence="8" type="ORF">KVT40_004252</name>
</gene>
<dbReference type="FunFam" id="2.40.50.100:FF:000042">
    <property type="entry name" value="50S ribosomal protein L27"/>
    <property type="match status" value="1"/>
</dbReference>
<accession>A0A8K0PK22</accession>
<dbReference type="PROSITE" id="PS00831">
    <property type="entry name" value="RIBOSOMAL_L27"/>
    <property type="match status" value="1"/>
</dbReference>
<dbReference type="Pfam" id="PF01016">
    <property type="entry name" value="Ribosomal_L27"/>
    <property type="match status" value="1"/>
</dbReference>
<keyword evidence="4" id="KW-0496">Mitochondrion</keyword>
<sequence>MLQPSIRASSRLRNPCTCSIESALSRLRISPAYQVVTTNQTTVRYATHKSEGRANGAKQGAGKRLGAKKTGDQYVIPGNILYRQRGTLWFPGSNVGMGRDHTLYATAPGYVKYYRDPGLHKTRKYIGVVLERHHTLPLIKGVARKRRLGMVAQRMPGAAVEGEGEEALEQEWEETSEDLEAAGREQGAQTGGEGGAKAVGTRGAGEEGKKGPVLQSTWSPRVANYEIGKVGERKAKEVAPYKPGDRFLAWRKRKVRIAKNIERRGLKAKRKGKK</sequence>
<name>A0A8K0PK22_9PEZI</name>
<dbReference type="AlphaFoldDB" id="A0A8K0PK22"/>
<organism evidence="8 9">
    <name type="scientific">Elsinoe batatas</name>
    <dbReference type="NCBI Taxonomy" id="2601811"/>
    <lineage>
        <taxon>Eukaryota</taxon>
        <taxon>Fungi</taxon>
        <taxon>Dikarya</taxon>
        <taxon>Ascomycota</taxon>
        <taxon>Pezizomycotina</taxon>
        <taxon>Dothideomycetes</taxon>
        <taxon>Dothideomycetidae</taxon>
        <taxon>Myriangiales</taxon>
        <taxon>Elsinoaceae</taxon>
        <taxon>Elsinoe</taxon>
    </lineage>
</organism>
<dbReference type="Proteomes" id="UP000809789">
    <property type="component" value="Unassembled WGS sequence"/>
</dbReference>
<evidence type="ECO:0000256" key="4">
    <source>
        <dbReference type="ARBA" id="ARBA00023128"/>
    </source>
</evidence>
<keyword evidence="5" id="KW-0687">Ribonucleoprotein</keyword>
<evidence type="ECO:0000256" key="6">
    <source>
        <dbReference type="ARBA" id="ARBA00035267"/>
    </source>
</evidence>
<dbReference type="PANTHER" id="PTHR15893:SF0">
    <property type="entry name" value="LARGE RIBOSOMAL SUBUNIT PROTEIN BL27M"/>
    <property type="match status" value="1"/>
</dbReference>
<protein>
    <recommendedName>
        <fullName evidence="6">Large ribosomal subunit protein bL27m</fullName>
    </recommendedName>
</protein>